<keyword evidence="2" id="KW-1185">Reference proteome</keyword>
<organism evidence="1 2">
    <name type="scientific">Crystallibacter crystallopoietes</name>
    <dbReference type="NCBI Taxonomy" id="37928"/>
    <lineage>
        <taxon>Bacteria</taxon>
        <taxon>Bacillati</taxon>
        <taxon>Actinomycetota</taxon>
        <taxon>Actinomycetes</taxon>
        <taxon>Micrococcales</taxon>
        <taxon>Micrococcaceae</taxon>
        <taxon>Crystallibacter</taxon>
    </lineage>
</organism>
<dbReference type="Gene3D" id="3.90.1150.30">
    <property type="match status" value="1"/>
</dbReference>
<dbReference type="AlphaFoldDB" id="A0A1H1C839"/>
<sequence>MDGSTLRGMCLDLPGAFEDFPFGPDFSVFKVRARSGTAKMFALSDLGADPLSISLKCEPALAEQLRAAHPEITGAYHMNKTHWNGVRCDGELPDDMIRDMVEDSYDLVVAGMTRRDRESLGWTRLAREEA</sequence>
<dbReference type="Pfam" id="PF04237">
    <property type="entry name" value="YjbR"/>
    <property type="match status" value="1"/>
</dbReference>
<dbReference type="PANTHER" id="PTHR35145:SF1">
    <property type="entry name" value="CYTOPLASMIC PROTEIN"/>
    <property type="match status" value="1"/>
</dbReference>
<dbReference type="GO" id="GO:0003677">
    <property type="term" value="F:DNA binding"/>
    <property type="evidence" value="ECO:0007669"/>
    <property type="project" value="UniProtKB-KW"/>
</dbReference>
<dbReference type="Proteomes" id="UP000181917">
    <property type="component" value="Unassembled WGS sequence"/>
</dbReference>
<dbReference type="SUPFAM" id="SSF142906">
    <property type="entry name" value="YjbR-like"/>
    <property type="match status" value="1"/>
</dbReference>
<evidence type="ECO:0000313" key="2">
    <source>
        <dbReference type="Proteomes" id="UP000181917"/>
    </source>
</evidence>
<dbReference type="OrthoDB" id="3194910at2"/>
<protein>
    <submittedName>
        <fullName evidence="1">Predicted DNA-binding protein, MmcQ/YjbR family</fullName>
    </submittedName>
</protein>
<dbReference type="KEGG" id="acry:AC20117_08435"/>
<reference evidence="1 2" key="1">
    <citation type="submission" date="2016-10" db="EMBL/GenBank/DDBJ databases">
        <authorList>
            <person name="de Groot N.N."/>
        </authorList>
    </citation>
    <scope>NUCLEOTIDE SEQUENCE [LARGE SCALE GENOMIC DNA]</scope>
    <source>
        <strain evidence="1 2">DSM 20117</strain>
    </source>
</reference>
<dbReference type="RefSeq" id="WP_074700111.1">
    <property type="nucleotide sequence ID" value="NZ_CP018863.1"/>
</dbReference>
<dbReference type="STRING" id="37928.SAMN04489742_1786"/>
<dbReference type="PANTHER" id="PTHR35145">
    <property type="entry name" value="CYTOPLASMIC PROTEIN-RELATED"/>
    <property type="match status" value="1"/>
</dbReference>
<dbReference type="InterPro" id="IPR058532">
    <property type="entry name" value="YjbR/MT2646/Rv2570-like"/>
</dbReference>
<proteinExistence type="predicted"/>
<dbReference type="EMBL" id="FNKH01000002">
    <property type="protein sequence ID" value="SDQ60230.1"/>
    <property type="molecule type" value="Genomic_DNA"/>
</dbReference>
<evidence type="ECO:0000313" key="1">
    <source>
        <dbReference type="EMBL" id="SDQ60230.1"/>
    </source>
</evidence>
<dbReference type="InterPro" id="IPR038056">
    <property type="entry name" value="YjbR-like_sf"/>
</dbReference>
<accession>A0A1H1C839</accession>
<keyword evidence="1" id="KW-0238">DNA-binding</keyword>
<name>A0A1H1C839_9MICC</name>
<dbReference type="InterPro" id="IPR007351">
    <property type="entry name" value="YjbR"/>
</dbReference>
<gene>
    <name evidence="1" type="ORF">SAMN04489742_1786</name>
</gene>